<accession>A0A197JGU5</accession>
<evidence type="ECO:0000313" key="3">
    <source>
        <dbReference type="EMBL" id="OAQ23609.1"/>
    </source>
</evidence>
<dbReference type="STRING" id="1314771.A0A197JGU5"/>
<organism evidence="3 4">
    <name type="scientific">Linnemannia elongata AG-77</name>
    <dbReference type="NCBI Taxonomy" id="1314771"/>
    <lineage>
        <taxon>Eukaryota</taxon>
        <taxon>Fungi</taxon>
        <taxon>Fungi incertae sedis</taxon>
        <taxon>Mucoromycota</taxon>
        <taxon>Mortierellomycotina</taxon>
        <taxon>Mortierellomycetes</taxon>
        <taxon>Mortierellales</taxon>
        <taxon>Mortierellaceae</taxon>
        <taxon>Linnemannia</taxon>
    </lineage>
</organism>
<dbReference type="Proteomes" id="UP000078512">
    <property type="component" value="Unassembled WGS sequence"/>
</dbReference>
<feature type="region of interest" description="Disordered" evidence="2">
    <location>
        <begin position="483"/>
        <end position="509"/>
    </location>
</feature>
<feature type="region of interest" description="Disordered" evidence="2">
    <location>
        <begin position="365"/>
        <end position="397"/>
    </location>
</feature>
<dbReference type="InterPro" id="IPR011043">
    <property type="entry name" value="Gal_Oxase/kelch_b-propeller"/>
</dbReference>
<sequence>MAYTTVDENTLYVHGGSDTVALVEIGQFFALDLTVPSWDTANPPWKPVAVTGDSPPCLASISGHTISVSQDHNTITVWAMSSSTCNKTISNFGLVTKTWTPIPPPAALSCCKFGVPAVMDPSTGLVYLPEGYNMTLMMVYNMATKFATAAPMPGPSPQNPSMVAPMLLGDYPTVWSTIRGTLLLFGSNLGPGSYFFEFVPPSGPWRDVVWPLVNVPWVLYAAGIHIAVEHKLQKAYLSILFLWYRYQQGKFRPTLIVAAWFPNRSSMACAVSGDNFIAWGVIRKRRQSRKSLSRTGMPKVSINSLKPDRPPPHMENERDGPLPSMENERDGPATDQYPETVLKKGPQAYYPPVVSANHPQNHTFASHRSPTVSHRSPTVSHQSPTVSHQSPTVSRQSPIAPHQIIATEISNESYAPYYPPPPSVLQDRPSYPTGAENLQDNIQQLQQEISIRQSHLAAARTNPQYIPSHGAPQATQEATTLRAPQGGDDGPVYGFENRNGPQGGIDIPAPVIENSNEELQAQINALQAELHRRQGYA</sequence>
<feature type="region of interest" description="Disordered" evidence="2">
    <location>
        <begin position="289"/>
        <end position="339"/>
    </location>
</feature>
<dbReference type="EMBL" id="KV442114">
    <property type="protein sequence ID" value="OAQ23609.1"/>
    <property type="molecule type" value="Genomic_DNA"/>
</dbReference>
<proteinExistence type="predicted"/>
<dbReference type="InterPro" id="IPR015915">
    <property type="entry name" value="Kelch-typ_b-propeller"/>
</dbReference>
<evidence type="ECO:0000256" key="2">
    <source>
        <dbReference type="SAM" id="MobiDB-lite"/>
    </source>
</evidence>
<name>A0A197JGU5_9FUNG</name>
<dbReference type="OrthoDB" id="432528at2759"/>
<gene>
    <name evidence="3" type="ORF">K457DRAFT_130435</name>
</gene>
<keyword evidence="1" id="KW-0175">Coiled coil</keyword>
<evidence type="ECO:0000256" key="1">
    <source>
        <dbReference type="SAM" id="Coils"/>
    </source>
</evidence>
<reference evidence="3 4" key="1">
    <citation type="submission" date="2016-05" db="EMBL/GenBank/DDBJ databases">
        <title>Genome sequencing reveals origins of a unique bacterial endosymbiosis in the earliest lineages of terrestrial Fungi.</title>
        <authorList>
            <consortium name="DOE Joint Genome Institute"/>
            <person name="Uehling J."/>
            <person name="Gryganskyi A."/>
            <person name="Hameed K."/>
            <person name="Tschaplinski T."/>
            <person name="Misztal P."/>
            <person name="Wu S."/>
            <person name="Desiro A."/>
            <person name="Vande Pol N."/>
            <person name="Du Z.-Y."/>
            <person name="Zienkiewicz A."/>
            <person name="Zienkiewicz K."/>
            <person name="Morin E."/>
            <person name="Tisserant E."/>
            <person name="Splivallo R."/>
            <person name="Hainaut M."/>
            <person name="Henrissat B."/>
            <person name="Ohm R."/>
            <person name="Kuo A."/>
            <person name="Yan J."/>
            <person name="Lipzen A."/>
            <person name="Nolan M."/>
            <person name="Labutti K."/>
            <person name="Barry K."/>
            <person name="Goldstein A."/>
            <person name="Labbe J."/>
            <person name="Schadt C."/>
            <person name="Tuskan G."/>
            <person name="Grigoriev I."/>
            <person name="Martin F."/>
            <person name="Vilgalys R."/>
            <person name="Bonito G."/>
        </authorList>
    </citation>
    <scope>NUCLEOTIDE SEQUENCE [LARGE SCALE GENOMIC DNA]</scope>
    <source>
        <strain evidence="3 4">AG-77</strain>
    </source>
</reference>
<dbReference type="Gene3D" id="2.120.10.80">
    <property type="entry name" value="Kelch-type beta propeller"/>
    <property type="match status" value="1"/>
</dbReference>
<dbReference type="SUPFAM" id="SSF50965">
    <property type="entry name" value="Galactose oxidase, central domain"/>
    <property type="match status" value="1"/>
</dbReference>
<protein>
    <submittedName>
        <fullName evidence="3">Uncharacterized protein</fullName>
    </submittedName>
</protein>
<keyword evidence="4" id="KW-1185">Reference proteome</keyword>
<feature type="compositionally biased region" description="Basic and acidic residues" evidence="2">
    <location>
        <begin position="306"/>
        <end position="332"/>
    </location>
</feature>
<feature type="coiled-coil region" evidence="1">
    <location>
        <begin position="509"/>
        <end position="536"/>
    </location>
</feature>
<dbReference type="AlphaFoldDB" id="A0A197JGU5"/>
<evidence type="ECO:0000313" key="4">
    <source>
        <dbReference type="Proteomes" id="UP000078512"/>
    </source>
</evidence>